<dbReference type="Gene3D" id="3.50.50.60">
    <property type="entry name" value="FAD/NAD(P)-binding domain"/>
    <property type="match status" value="1"/>
</dbReference>
<dbReference type="GO" id="GO:0033765">
    <property type="term" value="F:steroid dehydrogenase activity, acting on the CH-CH group of donors"/>
    <property type="evidence" value="ECO:0007669"/>
    <property type="project" value="UniProtKB-ARBA"/>
</dbReference>
<feature type="domain" description="FAD-dependent oxidoreductase 2 FAD-binding" evidence="5">
    <location>
        <begin position="123"/>
        <end position="545"/>
    </location>
</feature>
<keyword evidence="3" id="KW-0274">FAD</keyword>
<dbReference type="InterPro" id="IPR003953">
    <property type="entry name" value="FAD-dep_OxRdtase_2_FAD-bd"/>
</dbReference>
<evidence type="ECO:0000256" key="4">
    <source>
        <dbReference type="ARBA" id="ARBA00023002"/>
    </source>
</evidence>
<dbReference type="Pfam" id="PF00890">
    <property type="entry name" value="FAD_binding_2"/>
    <property type="match status" value="1"/>
</dbReference>
<dbReference type="Gene3D" id="3.90.700.10">
    <property type="entry name" value="Succinate dehydrogenase/fumarate reductase flavoprotein, catalytic domain"/>
    <property type="match status" value="1"/>
</dbReference>
<dbReference type="InterPro" id="IPR036188">
    <property type="entry name" value="FAD/NAD-bd_sf"/>
</dbReference>
<dbReference type="NCBIfam" id="TIGR01409">
    <property type="entry name" value="TAT_signal_seq"/>
    <property type="match status" value="1"/>
</dbReference>
<sequence>MQYVVCLLAFGSPSSLPFAHARIKSSNFTYIFASCHTPKEERSCRPKHAKPTASCHEERRFGRGCIMQLSRRQFIVGIGGAGALGALGGVLGGCAPQQASENQGTGIAEGNGYMPAQWDEEADIVIVGGGGAGGAAAYAGRKAGVDVLVLESQSSTTFSSTALSGDSICFVGTEEQAAAGIEDSAEAFMQECLELGEHANKEEVIQTYLDHNLEYYEILKEIGVQFEGVVMLDTYTPRTLNFSSAEHQQLLTEATQELGARYLFETSGKRLYVDAAGTVCGVEASKDGKTIAVKARKAVLMCTGGITRNKEMLDECIAGLGDVDAGSGVGNTGEGHIACLQLGSKFHGRPSVYSPEGMHPGSVSMEGFAQMYDFGAIKVNINGDRFMDESLGWCAAATRATLEQPQKDGRYFNWQIVDQIGYDLAKECTDTRGVREENEGYFVSAPSLEELQNLIGAPNLVETVNRYNSDIIAGNADAQGRTTLTGEGSDAIRPLDSPPYYAYANVPVITFAPTVGIEIDGEGRALDQYGNPIGNDRLYLAGEIMLRNLIGNKYKIFGLAVGGGCTFGVYCANKAAQLENWDA</sequence>
<evidence type="ECO:0000256" key="3">
    <source>
        <dbReference type="ARBA" id="ARBA00022827"/>
    </source>
</evidence>
<name>A0A2K2U3G6_9ACTN</name>
<dbReference type="InterPro" id="IPR019546">
    <property type="entry name" value="TAT_signal_bac_arc"/>
</dbReference>
<keyword evidence="7" id="KW-1185">Reference proteome</keyword>
<dbReference type="Proteomes" id="UP000236488">
    <property type="component" value="Unassembled WGS sequence"/>
</dbReference>
<comment type="caution">
    <text evidence="6">The sequence shown here is derived from an EMBL/GenBank/DDBJ whole genome shotgun (WGS) entry which is preliminary data.</text>
</comment>
<evidence type="ECO:0000313" key="7">
    <source>
        <dbReference type="Proteomes" id="UP000236488"/>
    </source>
</evidence>
<dbReference type="PANTHER" id="PTHR43400:SF7">
    <property type="entry name" value="FAD-DEPENDENT OXIDOREDUCTASE 2 FAD BINDING DOMAIN-CONTAINING PROTEIN"/>
    <property type="match status" value="1"/>
</dbReference>
<reference evidence="6 7" key="1">
    <citation type="journal article" date="2018" name="Int. J. Syst. Evol. Microbiol.">
        <title>Rubneribacter badeniensis gen. nov., sp. nov. and Enteroscipio rubneri gen. nov., sp. nov., new members of the Eggerthellaceae isolated from human faeces.</title>
        <authorList>
            <person name="Danylec N."/>
            <person name="Gobl A."/>
            <person name="Stoll D.A."/>
            <person name="Hetzer B."/>
            <person name="Kulling S.E."/>
            <person name="Huch M."/>
        </authorList>
    </citation>
    <scope>NUCLEOTIDE SEQUENCE [LARGE SCALE GENOMIC DNA]</scope>
    <source>
        <strain evidence="6 7">ResAG-85</strain>
    </source>
</reference>
<evidence type="ECO:0000256" key="2">
    <source>
        <dbReference type="ARBA" id="ARBA00022630"/>
    </source>
</evidence>
<dbReference type="AlphaFoldDB" id="A0A2K2U3G6"/>
<organism evidence="6 7">
    <name type="scientific">Rubneribacter badeniensis</name>
    <dbReference type="NCBI Taxonomy" id="2070688"/>
    <lineage>
        <taxon>Bacteria</taxon>
        <taxon>Bacillati</taxon>
        <taxon>Actinomycetota</taxon>
        <taxon>Coriobacteriia</taxon>
        <taxon>Eggerthellales</taxon>
        <taxon>Eggerthellaceae</taxon>
        <taxon>Rubneribacter</taxon>
    </lineage>
</organism>
<accession>A0A2K2U3G6</accession>
<comment type="cofactor">
    <cofactor evidence="1">
        <name>FAD</name>
        <dbReference type="ChEBI" id="CHEBI:57692"/>
    </cofactor>
</comment>
<dbReference type="InterPro" id="IPR050315">
    <property type="entry name" value="FAD-oxidoreductase_2"/>
</dbReference>
<keyword evidence="2" id="KW-0285">Flavoprotein</keyword>
<evidence type="ECO:0000259" key="5">
    <source>
        <dbReference type="Pfam" id="PF00890"/>
    </source>
</evidence>
<dbReference type="InterPro" id="IPR027477">
    <property type="entry name" value="Succ_DH/fumarate_Rdtase_cat_sf"/>
</dbReference>
<evidence type="ECO:0000256" key="1">
    <source>
        <dbReference type="ARBA" id="ARBA00001974"/>
    </source>
</evidence>
<gene>
    <name evidence="6" type="ORF">C2L80_09855</name>
</gene>
<protein>
    <submittedName>
        <fullName evidence="6">FAD-binding protein</fullName>
    </submittedName>
</protein>
<dbReference type="SUPFAM" id="SSF51905">
    <property type="entry name" value="FAD/NAD(P)-binding domain"/>
    <property type="match status" value="1"/>
</dbReference>
<evidence type="ECO:0000313" key="6">
    <source>
        <dbReference type="EMBL" id="PNV64819.1"/>
    </source>
</evidence>
<proteinExistence type="predicted"/>
<dbReference type="SUPFAM" id="SSF56425">
    <property type="entry name" value="Succinate dehydrogenase/fumarate reductase flavoprotein, catalytic domain"/>
    <property type="match status" value="1"/>
</dbReference>
<dbReference type="PANTHER" id="PTHR43400">
    <property type="entry name" value="FUMARATE REDUCTASE"/>
    <property type="match status" value="1"/>
</dbReference>
<dbReference type="EMBL" id="PPEL01000065">
    <property type="protein sequence ID" value="PNV64819.1"/>
    <property type="molecule type" value="Genomic_DNA"/>
</dbReference>
<keyword evidence="4" id="KW-0560">Oxidoreductase</keyword>